<accession>A0A7E4USZ8</accession>
<dbReference type="WBParaSite" id="Pan_g12368.t1">
    <property type="protein sequence ID" value="Pan_g12368.t1"/>
    <property type="gene ID" value="Pan_g12368"/>
</dbReference>
<dbReference type="AlphaFoldDB" id="A0A7E4USZ8"/>
<protein>
    <submittedName>
        <fullName evidence="2">RUN domain-containing protein</fullName>
    </submittedName>
</protein>
<reference evidence="2" key="2">
    <citation type="submission" date="2020-10" db="UniProtKB">
        <authorList>
            <consortium name="WormBaseParasite"/>
        </authorList>
    </citation>
    <scope>IDENTIFICATION</scope>
</reference>
<sequence>MKKRPEARTEHTTLKCLLHVYCLSSRIPEAKHRLEDQFETFIITLAVLRENQYQFWSLMLVLSKSEKCYSSKVQEMVGYRAGVLFVGFKWVEV</sequence>
<reference evidence="1" key="1">
    <citation type="journal article" date="2013" name="Genetics">
        <title>The draft genome and transcriptome of Panagrellus redivivus are shaped by the harsh demands of a free-living lifestyle.</title>
        <authorList>
            <person name="Srinivasan J."/>
            <person name="Dillman A.R."/>
            <person name="Macchietto M.G."/>
            <person name="Heikkinen L."/>
            <person name="Lakso M."/>
            <person name="Fracchia K.M."/>
            <person name="Antoshechkin I."/>
            <person name="Mortazavi A."/>
            <person name="Wong G."/>
            <person name="Sternberg P.W."/>
        </authorList>
    </citation>
    <scope>NUCLEOTIDE SEQUENCE [LARGE SCALE GENOMIC DNA]</scope>
    <source>
        <strain evidence="1">MT8872</strain>
    </source>
</reference>
<organism evidence="1 2">
    <name type="scientific">Panagrellus redivivus</name>
    <name type="common">Microworm</name>
    <dbReference type="NCBI Taxonomy" id="6233"/>
    <lineage>
        <taxon>Eukaryota</taxon>
        <taxon>Metazoa</taxon>
        <taxon>Ecdysozoa</taxon>
        <taxon>Nematoda</taxon>
        <taxon>Chromadorea</taxon>
        <taxon>Rhabditida</taxon>
        <taxon>Tylenchina</taxon>
        <taxon>Panagrolaimomorpha</taxon>
        <taxon>Panagrolaimoidea</taxon>
        <taxon>Panagrolaimidae</taxon>
        <taxon>Panagrellus</taxon>
    </lineage>
</organism>
<proteinExistence type="predicted"/>
<keyword evidence="1" id="KW-1185">Reference proteome</keyword>
<evidence type="ECO:0000313" key="2">
    <source>
        <dbReference type="WBParaSite" id="Pan_g12368.t1"/>
    </source>
</evidence>
<name>A0A7E4USZ8_PANRE</name>
<evidence type="ECO:0000313" key="1">
    <source>
        <dbReference type="Proteomes" id="UP000492821"/>
    </source>
</evidence>
<dbReference type="Proteomes" id="UP000492821">
    <property type="component" value="Unassembled WGS sequence"/>
</dbReference>